<dbReference type="GO" id="GO:0008879">
    <property type="term" value="F:glucose-1-phosphate thymidylyltransferase activity"/>
    <property type="evidence" value="ECO:0007669"/>
    <property type="project" value="UniProtKB-EC"/>
</dbReference>
<dbReference type="SUPFAM" id="SSF53448">
    <property type="entry name" value="Nucleotide-diphospho-sugar transferases"/>
    <property type="match status" value="1"/>
</dbReference>
<evidence type="ECO:0000259" key="1">
    <source>
        <dbReference type="Pfam" id="PF00483"/>
    </source>
</evidence>
<dbReference type="CDD" id="cd04189">
    <property type="entry name" value="G1P_TT_long"/>
    <property type="match status" value="1"/>
</dbReference>
<dbReference type="InterPro" id="IPR005835">
    <property type="entry name" value="NTP_transferase_dom"/>
</dbReference>
<sequence length="354" mass="39043">MKGLILSGGKGTRLRPLTHTTAKQLVPVANKPILYYVIENLARAGVTDLGMIISPETGEAVKEAVGDGSRWGVEITYILQPEPGGLAHAVKTARPFLKDSPFVMYLGDNLISSSIVAFLRTFQSEQLDALILLKEVENPQHFGVAELNGQGRLVRLVEKPRVPPSNLALVGVYFFAPAIHPVIDCLKPSWRGELEITDALQWLLDHGKRVEWRRLEGWWLDTGKKDDLLTANTQVLDEWSRRDIQGEVDTASHLSGRVAIGSGTRVINSTIRGPVVIGADCLIKDSFIGPFTSIGDHSRVEASVIEHSVLLTGVTLFQVDRLEDSLIGRNARVARHNRRRSLQLLLGDDSEVEF</sequence>
<keyword evidence="2" id="KW-0548">Nucleotidyltransferase</keyword>
<reference evidence="2" key="1">
    <citation type="journal article" date="2020" name="mSystems">
        <title>Genome- and Community-Level Interaction Insights into Carbon Utilization and Element Cycling Functions of Hydrothermarchaeota in Hydrothermal Sediment.</title>
        <authorList>
            <person name="Zhou Z."/>
            <person name="Liu Y."/>
            <person name="Xu W."/>
            <person name="Pan J."/>
            <person name="Luo Z.H."/>
            <person name="Li M."/>
        </authorList>
    </citation>
    <scope>NUCLEOTIDE SEQUENCE [LARGE SCALE GENOMIC DNA]</scope>
    <source>
        <strain evidence="2">SpSt-776</strain>
    </source>
</reference>
<comment type="caution">
    <text evidence="2">The sequence shown here is derived from an EMBL/GenBank/DDBJ whole genome shotgun (WGS) entry which is preliminary data.</text>
</comment>
<dbReference type="EMBL" id="DTHB01000016">
    <property type="protein sequence ID" value="HGB13850.1"/>
    <property type="molecule type" value="Genomic_DNA"/>
</dbReference>
<dbReference type="Gene3D" id="3.90.550.10">
    <property type="entry name" value="Spore Coat Polysaccharide Biosynthesis Protein SpsA, Chain A"/>
    <property type="match status" value="1"/>
</dbReference>
<evidence type="ECO:0000313" key="2">
    <source>
        <dbReference type="EMBL" id="HGB13850.1"/>
    </source>
</evidence>
<dbReference type="PANTHER" id="PTHR42883:SF2">
    <property type="entry name" value="THYMIDYLYLTRANSFERASE"/>
    <property type="match status" value="1"/>
</dbReference>
<accession>A0A7C3WGJ6</accession>
<dbReference type="InterPro" id="IPR029044">
    <property type="entry name" value="Nucleotide-diphossugar_trans"/>
</dbReference>
<dbReference type="NCBIfam" id="TIGR01208">
    <property type="entry name" value="rmlA_long"/>
    <property type="match status" value="1"/>
</dbReference>
<dbReference type="EC" id="2.7.7.24" evidence="2"/>
<proteinExistence type="predicted"/>
<dbReference type="AlphaFoldDB" id="A0A7C3WGJ6"/>
<keyword evidence="2" id="KW-0808">Transferase</keyword>
<dbReference type="PANTHER" id="PTHR42883">
    <property type="entry name" value="GLUCOSE-1-PHOSPHATE THYMIDYLTRANSFERASE"/>
    <property type="match status" value="1"/>
</dbReference>
<dbReference type="InterPro" id="IPR005908">
    <property type="entry name" value="G1P_thy_trans_l"/>
</dbReference>
<protein>
    <submittedName>
        <fullName evidence="2">Glucose-1-phosphate thymidylyltransferase</fullName>
        <ecNumber evidence="2">2.7.7.24</ecNumber>
    </submittedName>
</protein>
<feature type="domain" description="Nucleotidyl transferase" evidence="1">
    <location>
        <begin position="2"/>
        <end position="237"/>
    </location>
</feature>
<dbReference type="Pfam" id="PF00483">
    <property type="entry name" value="NTP_transferase"/>
    <property type="match status" value="1"/>
</dbReference>
<name>A0A7C3WGJ6_9BACT</name>
<gene>
    <name evidence="2" type="ORF">ENV62_01230</name>
</gene>
<organism evidence="2">
    <name type="scientific">Desulfobacca acetoxidans</name>
    <dbReference type="NCBI Taxonomy" id="60893"/>
    <lineage>
        <taxon>Bacteria</taxon>
        <taxon>Pseudomonadati</taxon>
        <taxon>Thermodesulfobacteriota</taxon>
        <taxon>Desulfobaccia</taxon>
        <taxon>Desulfobaccales</taxon>
        <taxon>Desulfobaccaceae</taxon>
        <taxon>Desulfobacca</taxon>
    </lineage>
</organism>
<dbReference type="Gene3D" id="2.160.10.10">
    <property type="entry name" value="Hexapeptide repeat proteins"/>
    <property type="match status" value="1"/>
</dbReference>